<dbReference type="AlphaFoldDB" id="A0A1E3W6M6"/>
<dbReference type="RefSeq" id="WP_069435862.1">
    <property type="nucleotide sequence ID" value="NZ_LPWG01000001.1"/>
</dbReference>
<keyword evidence="1" id="KW-0472">Membrane</keyword>
<keyword evidence="1" id="KW-0812">Transmembrane</keyword>
<keyword evidence="1" id="KW-1133">Transmembrane helix</keyword>
<dbReference type="STRING" id="1774968.AUC68_00580"/>
<sequence>MTYPNYVQSYGYAAPMLPAGPYLLRTGAAGAMIAGGWAAVTDLRRMREGELTRDEAIKHTVTNAAIGAGAGVLAGTAAHLVRNHPLTGVAVVLAVGAGALYMAGQEKANEPAGS</sequence>
<evidence type="ECO:0000256" key="1">
    <source>
        <dbReference type="SAM" id="Phobius"/>
    </source>
</evidence>
<feature type="transmembrane region" description="Helical" evidence="1">
    <location>
        <begin position="22"/>
        <end position="40"/>
    </location>
</feature>
<keyword evidence="3" id="KW-1185">Reference proteome</keyword>
<dbReference type="InterPro" id="IPR058956">
    <property type="entry name" value="MamC"/>
</dbReference>
<evidence type="ECO:0000313" key="2">
    <source>
        <dbReference type="EMBL" id="ODS01390.1"/>
    </source>
</evidence>
<protein>
    <submittedName>
        <fullName evidence="2">Uncharacterized protein</fullName>
    </submittedName>
</protein>
<accession>A0A1E3W6M6</accession>
<gene>
    <name evidence="2" type="ORF">AUC68_00580</name>
</gene>
<evidence type="ECO:0000313" key="3">
    <source>
        <dbReference type="Proteomes" id="UP000094501"/>
    </source>
</evidence>
<proteinExistence type="predicted"/>
<dbReference type="EMBL" id="LPWG01000001">
    <property type="protein sequence ID" value="ODS01390.1"/>
    <property type="molecule type" value="Genomic_DNA"/>
</dbReference>
<organism evidence="2 3">
    <name type="scientific">Methyloceanibacter methanicus</name>
    <dbReference type="NCBI Taxonomy" id="1774968"/>
    <lineage>
        <taxon>Bacteria</taxon>
        <taxon>Pseudomonadati</taxon>
        <taxon>Pseudomonadota</taxon>
        <taxon>Alphaproteobacteria</taxon>
        <taxon>Hyphomicrobiales</taxon>
        <taxon>Hyphomicrobiaceae</taxon>
        <taxon>Methyloceanibacter</taxon>
    </lineage>
</organism>
<comment type="caution">
    <text evidence="2">The sequence shown here is derived from an EMBL/GenBank/DDBJ whole genome shotgun (WGS) entry which is preliminary data.</text>
</comment>
<feature type="transmembrane region" description="Helical" evidence="1">
    <location>
        <begin position="61"/>
        <end position="80"/>
    </location>
</feature>
<dbReference type="Pfam" id="PF26373">
    <property type="entry name" value="MamC"/>
    <property type="match status" value="1"/>
</dbReference>
<dbReference type="Proteomes" id="UP000094501">
    <property type="component" value="Unassembled WGS sequence"/>
</dbReference>
<name>A0A1E3W6M6_9HYPH</name>
<reference evidence="2 3" key="1">
    <citation type="journal article" date="2016" name="Environ. Microbiol.">
        <title>New Methyloceanibacter diversity from North Sea sediments includes methanotroph containing solely the soluble methane monooxygenase.</title>
        <authorList>
            <person name="Vekeman B."/>
            <person name="Kerckhof F.M."/>
            <person name="Cremers G."/>
            <person name="de Vos P."/>
            <person name="Vandamme P."/>
            <person name="Boon N."/>
            <person name="Op den Camp H.J."/>
            <person name="Heylen K."/>
        </authorList>
    </citation>
    <scope>NUCLEOTIDE SEQUENCE [LARGE SCALE GENOMIC DNA]</scope>
    <source>
        <strain evidence="2 3">R-67174</strain>
    </source>
</reference>
<feature type="transmembrane region" description="Helical" evidence="1">
    <location>
        <begin position="86"/>
        <end position="104"/>
    </location>
</feature>